<dbReference type="STRING" id="1192034.CAP_5242"/>
<dbReference type="Gene3D" id="3.40.50.10140">
    <property type="entry name" value="Toll/interleukin-1 receptor homology (TIR) domain"/>
    <property type="match status" value="1"/>
</dbReference>
<dbReference type="eggNOG" id="COG0470">
    <property type="taxonomic scope" value="Bacteria"/>
</dbReference>
<organism evidence="7 8">
    <name type="scientific">Chondromyces apiculatus DSM 436</name>
    <dbReference type="NCBI Taxonomy" id="1192034"/>
    <lineage>
        <taxon>Bacteria</taxon>
        <taxon>Pseudomonadati</taxon>
        <taxon>Myxococcota</taxon>
        <taxon>Polyangia</taxon>
        <taxon>Polyangiales</taxon>
        <taxon>Polyangiaceae</taxon>
        <taxon>Chondromyces</taxon>
    </lineage>
</organism>
<dbReference type="Pfam" id="PF13676">
    <property type="entry name" value="TIR_2"/>
    <property type="match status" value="1"/>
</dbReference>
<evidence type="ECO:0000256" key="1">
    <source>
        <dbReference type="ARBA" id="ARBA00022723"/>
    </source>
</evidence>
<dbReference type="eggNOG" id="COG0846">
    <property type="taxonomic scope" value="Bacteria"/>
</dbReference>
<dbReference type="OrthoDB" id="9806985at2"/>
<dbReference type="InterPro" id="IPR000157">
    <property type="entry name" value="TIR_dom"/>
</dbReference>
<evidence type="ECO:0000256" key="5">
    <source>
        <dbReference type="SAM" id="MobiDB-lite"/>
    </source>
</evidence>
<reference evidence="7 8" key="1">
    <citation type="submission" date="2013-05" db="EMBL/GenBank/DDBJ databases">
        <title>Genome assembly of Chondromyces apiculatus DSM 436.</title>
        <authorList>
            <person name="Sharma G."/>
            <person name="Khatri I."/>
            <person name="Kaur C."/>
            <person name="Mayilraj S."/>
            <person name="Subramanian S."/>
        </authorList>
    </citation>
    <scope>NUCLEOTIDE SEQUENCE [LARGE SCALE GENOMIC DNA]</scope>
    <source>
        <strain evidence="7 8">DSM 436</strain>
    </source>
</reference>
<evidence type="ECO:0000313" key="8">
    <source>
        <dbReference type="Proteomes" id="UP000019678"/>
    </source>
</evidence>
<dbReference type="GO" id="GO:0046872">
    <property type="term" value="F:metal ion binding"/>
    <property type="evidence" value="ECO:0007669"/>
    <property type="project" value="UniProtKB-KW"/>
</dbReference>
<protein>
    <recommendedName>
        <fullName evidence="6">TIR domain-containing protein</fullName>
    </recommendedName>
</protein>
<dbReference type="Pfam" id="PF00004">
    <property type="entry name" value="AAA"/>
    <property type="match status" value="1"/>
</dbReference>
<keyword evidence="1" id="KW-0479">Metal-binding</keyword>
<comment type="similarity">
    <text evidence="4">Belongs to the cyclic nucleotide phosphodiesterase class-III family.</text>
</comment>
<dbReference type="InterPro" id="IPR003959">
    <property type="entry name" value="ATPase_AAA_core"/>
</dbReference>
<dbReference type="GO" id="GO:0016887">
    <property type="term" value="F:ATP hydrolysis activity"/>
    <property type="evidence" value="ECO:0007669"/>
    <property type="project" value="InterPro"/>
</dbReference>
<evidence type="ECO:0000256" key="2">
    <source>
        <dbReference type="ARBA" id="ARBA00022801"/>
    </source>
</evidence>
<evidence type="ECO:0000313" key="7">
    <source>
        <dbReference type="EMBL" id="EYF03812.1"/>
    </source>
</evidence>
<evidence type="ECO:0000256" key="3">
    <source>
        <dbReference type="ARBA" id="ARBA00023004"/>
    </source>
</evidence>
<evidence type="ECO:0000259" key="6">
    <source>
        <dbReference type="PROSITE" id="PS50104"/>
    </source>
</evidence>
<evidence type="ECO:0000256" key="4">
    <source>
        <dbReference type="ARBA" id="ARBA00025742"/>
    </source>
</evidence>
<dbReference type="Proteomes" id="UP000019678">
    <property type="component" value="Unassembled WGS sequence"/>
</dbReference>
<dbReference type="SMART" id="SM00382">
    <property type="entry name" value="AAA"/>
    <property type="match status" value="1"/>
</dbReference>
<dbReference type="SUPFAM" id="SSF52200">
    <property type="entry name" value="Toll/Interleukin receptor TIR domain"/>
    <property type="match status" value="1"/>
</dbReference>
<keyword evidence="2" id="KW-0378">Hydrolase</keyword>
<dbReference type="InterPro" id="IPR050884">
    <property type="entry name" value="CNP_phosphodiesterase-III"/>
</dbReference>
<dbReference type="eggNOG" id="COG1409">
    <property type="taxonomic scope" value="Bacteria"/>
</dbReference>
<dbReference type="CDD" id="cd00009">
    <property type="entry name" value="AAA"/>
    <property type="match status" value="1"/>
</dbReference>
<dbReference type="RefSeq" id="WP_044245401.1">
    <property type="nucleotide sequence ID" value="NZ_ASRX01000042.1"/>
</dbReference>
<dbReference type="AlphaFoldDB" id="A0A017T471"/>
<sequence length="893" mass="100498">MGVTPAQVFLSHSPSDERLAFNLRKHLAPLERSGVVELWHDGMMRAGEDWRAVHRHHLEAAQMILLLVSPDFLASDRTWEDVNLALAQRDSGRTQVVPILLRDCTWMDTPLSRLQVLPRDGRPVSRVRDEDAAWSEIVQEIQTLLRFRAERNEPPRAVFEPRAERHQPVHSAVNPSAARDDSLRPVTRPSVILPIGDIFRTVGQPEITYVEPAQLPRLRAYLQVMGQGLVVEGPSGVGKTTLVKKALREVQAAEQEWLLGQRESDREKLDARLSAGFCGHLIIDDFHRLDRARQARVADAMKIIADTDARDAKITVIGINPVGESLVSALSDLTGRFESIAMGMQPPEKIDALVRKGEEAANIAFLQRAEFIVAAAGSFFTAQQLCYEAALKSGIERTAPQLTDVDVGFRDVIDTVIKTLDSRYFSALRAFACHDEKVPPRGASLALLWLLSQSSEGHVALDDVHYRFADPDVRSALALLKSSYLSRCFEAAPELKSLLYYNSTAGVISIEDPRLAFYLRHMSWPGFIKRTGHQNVRLGEETLVFSKRQPSERPQAAQRVVHVLHLSDLHFSQVSQAHVWCSQLTEDLRELECERVDVLVLSGDLTQRADAKEFQAAQLFLKALSTAMHISPQQVVVVPGNHDVSWPLSKASYTLHRRDDLDVPLEEGRFIAHGQEVVELRDEAAYPRRLETFAAFYEQIKGSTYPLEYGSQIDVQDFPRENLLILGLNSAWETDHHFRSRASIHPEALASALARVRQNPAHASRFKIAVWHHPIAGPDEDRIKDHGFMQQLAKAGFRLVLHGHIHKAERGLFRHDMTEEGRRIDLVAAGTFGAPSREWVPGYPLQYNLLRVSEDRVVVETRRREEPNGAWQPDARWLQGAGKDPLPRYTIPV</sequence>
<dbReference type="Pfam" id="PF00149">
    <property type="entry name" value="Metallophos"/>
    <property type="match status" value="1"/>
</dbReference>
<dbReference type="InterPro" id="IPR029052">
    <property type="entry name" value="Metallo-depent_PP-like"/>
</dbReference>
<dbReference type="Gene3D" id="3.40.50.300">
    <property type="entry name" value="P-loop containing nucleotide triphosphate hydrolases"/>
    <property type="match status" value="1"/>
</dbReference>
<keyword evidence="8" id="KW-1185">Reference proteome</keyword>
<dbReference type="InterPro" id="IPR004843">
    <property type="entry name" value="Calcineurin-like_PHP"/>
</dbReference>
<dbReference type="GO" id="GO:0007165">
    <property type="term" value="P:signal transduction"/>
    <property type="evidence" value="ECO:0007669"/>
    <property type="project" value="InterPro"/>
</dbReference>
<dbReference type="PROSITE" id="PS50104">
    <property type="entry name" value="TIR"/>
    <property type="match status" value="1"/>
</dbReference>
<name>A0A017T471_9BACT</name>
<dbReference type="SUPFAM" id="SSF56300">
    <property type="entry name" value="Metallo-dependent phosphatases"/>
    <property type="match status" value="1"/>
</dbReference>
<feature type="region of interest" description="Disordered" evidence="5">
    <location>
        <begin position="162"/>
        <end position="182"/>
    </location>
</feature>
<dbReference type="InterPro" id="IPR003593">
    <property type="entry name" value="AAA+_ATPase"/>
</dbReference>
<dbReference type="GO" id="GO:0005524">
    <property type="term" value="F:ATP binding"/>
    <property type="evidence" value="ECO:0007669"/>
    <property type="project" value="InterPro"/>
</dbReference>
<dbReference type="SUPFAM" id="SSF52540">
    <property type="entry name" value="P-loop containing nucleoside triphosphate hydrolases"/>
    <property type="match status" value="1"/>
</dbReference>
<feature type="domain" description="TIR" evidence="6">
    <location>
        <begin position="4"/>
        <end position="145"/>
    </location>
</feature>
<dbReference type="EMBL" id="ASRX01000042">
    <property type="protein sequence ID" value="EYF03812.1"/>
    <property type="molecule type" value="Genomic_DNA"/>
</dbReference>
<dbReference type="PANTHER" id="PTHR42988">
    <property type="entry name" value="PHOSPHOHYDROLASE"/>
    <property type="match status" value="1"/>
</dbReference>
<proteinExistence type="inferred from homology"/>
<gene>
    <name evidence="7" type="ORF">CAP_5242</name>
</gene>
<dbReference type="InterPro" id="IPR027417">
    <property type="entry name" value="P-loop_NTPase"/>
</dbReference>
<accession>A0A017T471</accession>
<comment type="caution">
    <text evidence="7">The sequence shown here is derived from an EMBL/GenBank/DDBJ whole genome shotgun (WGS) entry which is preliminary data.</text>
</comment>
<dbReference type="Gene3D" id="3.60.21.10">
    <property type="match status" value="1"/>
</dbReference>
<dbReference type="InterPro" id="IPR035897">
    <property type="entry name" value="Toll_tir_struct_dom_sf"/>
</dbReference>
<keyword evidence="3" id="KW-0408">Iron</keyword>
<dbReference type="PANTHER" id="PTHR42988:SF2">
    <property type="entry name" value="CYCLIC NUCLEOTIDE PHOSPHODIESTERASE CBUA0032-RELATED"/>
    <property type="match status" value="1"/>
</dbReference>
<dbReference type="SMART" id="SM00255">
    <property type="entry name" value="TIR"/>
    <property type="match status" value="1"/>
</dbReference>